<dbReference type="PROSITE" id="PS51371">
    <property type="entry name" value="CBS"/>
    <property type="match status" value="1"/>
</dbReference>
<dbReference type="PANTHER" id="PTHR33121:SF76">
    <property type="entry name" value="SIGNALING PROTEIN"/>
    <property type="match status" value="1"/>
</dbReference>
<organism evidence="5 6">
    <name type="scientific">Nitrogeniibacter mangrovi</name>
    <dbReference type="NCBI Taxonomy" id="2016596"/>
    <lineage>
        <taxon>Bacteria</taxon>
        <taxon>Pseudomonadati</taxon>
        <taxon>Pseudomonadota</taxon>
        <taxon>Betaproteobacteria</taxon>
        <taxon>Rhodocyclales</taxon>
        <taxon>Zoogloeaceae</taxon>
        <taxon>Nitrogeniibacter</taxon>
    </lineage>
</organism>
<dbReference type="Gene3D" id="3.30.70.270">
    <property type="match status" value="1"/>
</dbReference>
<evidence type="ECO:0000313" key="6">
    <source>
        <dbReference type="Proteomes" id="UP000501991"/>
    </source>
</evidence>
<dbReference type="SUPFAM" id="SSF55073">
    <property type="entry name" value="Nucleotide cyclase"/>
    <property type="match status" value="1"/>
</dbReference>
<feature type="domain" description="CBS" evidence="4">
    <location>
        <begin position="280"/>
        <end position="341"/>
    </location>
</feature>
<dbReference type="SUPFAM" id="SSF141868">
    <property type="entry name" value="EAL domain-like"/>
    <property type="match status" value="1"/>
</dbReference>
<dbReference type="InterPro" id="IPR001633">
    <property type="entry name" value="EAL_dom"/>
</dbReference>
<dbReference type="SUPFAM" id="SSF54631">
    <property type="entry name" value="CBS-domain pair"/>
    <property type="match status" value="1"/>
</dbReference>
<dbReference type="Pfam" id="PF00571">
    <property type="entry name" value="CBS"/>
    <property type="match status" value="1"/>
</dbReference>
<dbReference type="PROSITE" id="PS50887">
    <property type="entry name" value="GGDEF"/>
    <property type="match status" value="1"/>
</dbReference>
<dbReference type="InterPro" id="IPR035919">
    <property type="entry name" value="EAL_sf"/>
</dbReference>
<dbReference type="Gene3D" id="3.20.20.450">
    <property type="entry name" value="EAL domain"/>
    <property type="match status" value="1"/>
</dbReference>
<reference evidence="5 6" key="1">
    <citation type="submission" date="2020-02" db="EMBL/GenBank/DDBJ databases">
        <title>Nitrogenibacter mangrovi gen. nov., sp. nov. isolated from mangrove sediment, a denitrifying betaproteobacterium.</title>
        <authorList>
            <person name="Liao H."/>
            <person name="Tian Y."/>
        </authorList>
    </citation>
    <scope>NUCLEOTIDE SEQUENCE [LARGE SCALE GENOMIC DNA]</scope>
    <source>
        <strain evidence="5 6">M9-3-2</strain>
    </source>
</reference>
<gene>
    <name evidence="5" type="ORF">G3580_05580</name>
</gene>
<evidence type="ECO:0000259" key="4">
    <source>
        <dbReference type="PROSITE" id="PS51371"/>
    </source>
</evidence>
<dbReference type="CDD" id="cd04598">
    <property type="entry name" value="CBS_pair_GGDEF_EAL"/>
    <property type="match status" value="1"/>
</dbReference>
<dbReference type="PROSITE" id="PS50883">
    <property type="entry name" value="EAL"/>
    <property type="match status" value="1"/>
</dbReference>
<protein>
    <submittedName>
        <fullName evidence="5">EAL domain-containing protein</fullName>
    </submittedName>
</protein>
<evidence type="ECO:0000313" key="5">
    <source>
        <dbReference type="EMBL" id="QID17159.1"/>
    </source>
</evidence>
<dbReference type="InterPro" id="IPR029787">
    <property type="entry name" value="Nucleotide_cyclase"/>
</dbReference>
<sequence>MARAKTLASVTRIEQIISTRALGFEFQPIAHLSQRTLHGFEALMRGPAGSELASPERMLEVARYAGLSLELERLSCLEAIKAFARLQLPGLLFLNASAGTIASFAEPGGGGLIATAREHGISEARLVLELTEHERVTDIDRFAGTVAVLRDAGIKLALDDFGDGRSSVRLWTQLKPELVKFDRFFVRDAHVDARKHAVLKSLFQLAEALDTPVVIEGIETREDLMVARDLGCQFAQGYLLGRPHPAPARELRTEVCAWLAQAGLASAPMPAQRRNVLETVESLLVHAPTVRPGDSCEAVLRTFGRHEDVHALAVVQDDRPIGLINRQKFTDKMSQPFHIDLFGRRPCAIFMDPNPLRVDRYSGIESLATVMLGEDQRYLTDGFIVTDGGAYAGLGTGERLVRAVTERRIEAARLANPLTCLPGNIPITDHIRRLLGAEAPFSAAYFDLNHFKPYNDLYGYWRGDEMIKLAAAVMVRHCDSRCDFLGHVGGDDFVVLFQSPDWVERCEAIIEEFNRRARCLFDDAELARGGFVSEDRRGHETFFPLTSISVGVVTVPPGCAIDPEGVASSAAAAKKAAKRAKDHFFAAGDIRRDSGRFEHAAVA</sequence>
<dbReference type="InterPro" id="IPR000160">
    <property type="entry name" value="GGDEF_dom"/>
</dbReference>
<feature type="domain" description="EAL" evidence="2">
    <location>
        <begin position="6"/>
        <end position="257"/>
    </location>
</feature>
<dbReference type="InterPro" id="IPR050706">
    <property type="entry name" value="Cyclic-di-GMP_PDE-like"/>
</dbReference>
<evidence type="ECO:0000256" key="1">
    <source>
        <dbReference type="PROSITE-ProRule" id="PRU00703"/>
    </source>
</evidence>
<dbReference type="KEGG" id="azq:G3580_05580"/>
<feature type="domain" description="GGDEF" evidence="3">
    <location>
        <begin position="439"/>
        <end position="590"/>
    </location>
</feature>
<evidence type="ECO:0000259" key="2">
    <source>
        <dbReference type="PROSITE" id="PS50883"/>
    </source>
</evidence>
<evidence type="ECO:0000259" key="3">
    <source>
        <dbReference type="PROSITE" id="PS50887"/>
    </source>
</evidence>
<dbReference type="PANTHER" id="PTHR33121">
    <property type="entry name" value="CYCLIC DI-GMP PHOSPHODIESTERASE PDEF"/>
    <property type="match status" value="1"/>
</dbReference>
<dbReference type="SMART" id="SM00052">
    <property type="entry name" value="EAL"/>
    <property type="match status" value="1"/>
</dbReference>
<dbReference type="AlphaFoldDB" id="A0A6C1B2E5"/>
<accession>A0A6C1B2E5</accession>
<dbReference type="EMBL" id="CP048836">
    <property type="protein sequence ID" value="QID17159.1"/>
    <property type="molecule type" value="Genomic_DNA"/>
</dbReference>
<dbReference type="GO" id="GO:0071111">
    <property type="term" value="F:cyclic-guanylate-specific phosphodiesterase activity"/>
    <property type="evidence" value="ECO:0007669"/>
    <property type="project" value="InterPro"/>
</dbReference>
<dbReference type="InterPro" id="IPR046342">
    <property type="entry name" value="CBS_dom_sf"/>
</dbReference>
<dbReference type="InterPro" id="IPR000644">
    <property type="entry name" value="CBS_dom"/>
</dbReference>
<dbReference type="Pfam" id="PF00563">
    <property type="entry name" value="EAL"/>
    <property type="match status" value="1"/>
</dbReference>
<dbReference type="CDD" id="cd01948">
    <property type="entry name" value="EAL"/>
    <property type="match status" value="1"/>
</dbReference>
<dbReference type="SMART" id="SM00267">
    <property type="entry name" value="GGDEF"/>
    <property type="match status" value="1"/>
</dbReference>
<keyword evidence="6" id="KW-1185">Reference proteome</keyword>
<name>A0A6C1B2E5_9RHOO</name>
<dbReference type="RefSeq" id="WP_173764324.1">
    <property type="nucleotide sequence ID" value="NZ_CP048836.1"/>
</dbReference>
<keyword evidence="1" id="KW-0129">CBS domain</keyword>
<proteinExistence type="predicted"/>
<dbReference type="Proteomes" id="UP000501991">
    <property type="component" value="Chromosome"/>
</dbReference>
<dbReference type="Pfam" id="PF00990">
    <property type="entry name" value="GGDEF"/>
    <property type="match status" value="1"/>
</dbReference>
<dbReference type="InterPro" id="IPR043128">
    <property type="entry name" value="Rev_trsase/Diguanyl_cyclase"/>
</dbReference>